<dbReference type="STRING" id="251221.gene:10761164"/>
<dbReference type="EnsemblBacteria" id="BAC91590">
    <property type="protein sequence ID" value="BAC91590"/>
    <property type="gene ID" value="BAC91590"/>
</dbReference>
<evidence type="ECO:0000313" key="1">
    <source>
        <dbReference type="EMBL" id="BAC91590.1"/>
    </source>
</evidence>
<dbReference type="OrthoDB" id="487163at2"/>
<dbReference type="AlphaFoldDB" id="Q7NF77"/>
<reference evidence="1 2" key="2">
    <citation type="journal article" date="2003" name="DNA Res.">
        <title>Complete genome structure of Gloeobacter violaceus PCC 7421, a cyanobacterium that lacks thylakoids (supplement).</title>
        <authorList>
            <person name="Nakamura Y."/>
            <person name="Kaneko T."/>
            <person name="Sato S."/>
            <person name="Mimuro M."/>
            <person name="Miyashita H."/>
            <person name="Tsuchiya T."/>
            <person name="Sasamoto S."/>
            <person name="Watanabe A."/>
            <person name="Kawashima K."/>
            <person name="Kishida Y."/>
            <person name="Kiyokawa C."/>
            <person name="Kohara M."/>
            <person name="Matsumoto M."/>
            <person name="Matsuno A."/>
            <person name="Nakazaki N."/>
            <person name="Shimpo S."/>
            <person name="Takeuchi C."/>
            <person name="Yamada M."/>
            <person name="Tabata S."/>
        </authorList>
    </citation>
    <scope>NUCLEOTIDE SEQUENCE [LARGE SCALE GENOMIC DNA]</scope>
    <source>
        <strain evidence="2">ATCC 29082 / PCC 7421</strain>
    </source>
</reference>
<proteinExistence type="predicted"/>
<dbReference type="EMBL" id="BA000045">
    <property type="protein sequence ID" value="BAC91590.1"/>
    <property type="molecule type" value="Genomic_DNA"/>
</dbReference>
<dbReference type="InParanoid" id="Q7NF77"/>
<accession>Q7NF77</accession>
<sequence length="220" mass="23608">MEPRNISCAPSQASLPKPISPLRLKQTFCLVSFSMDPAVLATLSREVTVFLSPFLPHLLALTKDAAKQAAEAAGKALGADAWSQAKTLWSRLWPKMEAKAVAVEAAQDVLAAPNDQDAQAALRQQIKKLLNENPELADEIARLWGQGQRRRTVTANGERSVAIGGNVSGSNIVTGNNNTVGSHQNHDQAGARLEIVDGLPLVHTQVDEDLVAALRKLREG</sequence>
<keyword evidence="2" id="KW-1185">Reference proteome</keyword>
<gene>
    <name evidence="1" type="ordered locus">gll3649</name>
</gene>
<dbReference type="Proteomes" id="UP000000557">
    <property type="component" value="Chromosome"/>
</dbReference>
<evidence type="ECO:0000313" key="2">
    <source>
        <dbReference type="Proteomes" id="UP000000557"/>
    </source>
</evidence>
<dbReference type="eggNOG" id="ENOG50334RJ">
    <property type="taxonomic scope" value="Bacteria"/>
</dbReference>
<dbReference type="HOGENOM" id="CLU_109298_0_0_3"/>
<protein>
    <submittedName>
        <fullName evidence="1">Gll3649 protein</fullName>
    </submittedName>
</protein>
<organism evidence="1 2">
    <name type="scientific">Gloeobacter violaceus (strain ATCC 29082 / PCC 7421)</name>
    <dbReference type="NCBI Taxonomy" id="251221"/>
    <lineage>
        <taxon>Bacteria</taxon>
        <taxon>Bacillati</taxon>
        <taxon>Cyanobacteriota</taxon>
        <taxon>Cyanophyceae</taxon>
        <taxon>Gloeobacterales</taxon>
        <taxon>Gloeobacteraceae</taxon>
        <taxon>Gloeobacter</taxon>
    </lineage>
</organism>
<name>Q7NF77_GLOVI</name>
<reference evidence="1 2" key="1">
    <citation type="journal article" date="2003" name="DNA Res.">
        <title>Complete genome structure of Gloeobacter violaceus PCC 7421, a cyanobacterium that lacks thylakoids.</title>
        <authorList>
            <person name="Nakamura Y."/>
            <person name="Kaneko T."/>
            <person name="Sato S."/>
            <person name="Mimuro M."/>
            <person name="Miyashita H."/>
            <person name="Tsuchiya T."/>
            <person name="Sasamoto S."/>
            <person name="Watanabe A."/>
            <person name="Kawashima K."/>
            <person name="Kishida Y."/>
            <person name="Kiyokawa C."/>
            <person name="Kohara M."/>
            <person name="Matsumoto M."/>
            <person name="Matsuno A."/>
            <person name="Nakazaki N."/>
            <person name="Shimpo S."/>
            <person name="Takeuchi C."/>
            <person name="Yamada M."/>
            <person name="Tabata S."/>
        </authorList>
    </citation>
    <scope>NUCLEOTIDE SEQUENCE [LARGE SCALE GENOMIC DNA]</scope>
    <source>
        <strain evidence="2">ATCC 29082 / PCC 7421</strain>
    </source>
</reference>
<dbReference type="KEGG" id="gvi:gll3649"/>